<evidence type="ECO:0000259" key="1">
    <source>
        <dbReference type="Pfam" id="PF03235"/>
    </source>
</evidence>
<comment type="caution">
    <text evidence="3">The sequence shown here is derived from an EMBL/GenBank/DDBJ whole genome shotgun (WGS) entry which is preliminary data.</text>
</comment>
<accession>A0A4Z1DTL9</accession>
<evidence type="ECO:0000313" key="3">
    <source>
        <dbReference type="EMBL" id="TGN91236.1"/>
    </source>
</evidence>
<evidence type="ECO:0000313" key="4">
    <source>
        <dbReference type="Proteomes" id="UP000297986"/>
    </source>
</evidence>
<dbReference type="PANTHER" id="PTHR35149">
    <property type="entry name" value="SLL5132 PROTEIN"/>
    <property type="match status" value="1"/>
</dbReference>
<dbReference type="EMBL" id="SRRP01000002">
    <property type="protein sequence ID" value="TGN91236.1"/>
    <property type="molecule type" value="Genomic_DNA"/>
</dbReference>
<dbReference type="InterPro" id="IPR011089">
    <property type="entry name" value="GmrSD_C"/>
</dbReference>
<dbReference type="PANTHER" id="PTHR35149:SF1">
    <property type="entry name" value="DUF5655 DOMAIN-CONTAINING PROTEIN"/>
    <property type="match status" value="1"/>
</dbReference>
<feature type="domain" description="GmrSD restriction endonucleases C-terminal" evidence="2">
    <location>
        <begin position="488"/>
        <end position="601"/>
    </location>
</feature>
<protein>
    <submittedName>
        <fullName evidence="3">DUF262 domain-containing protein</fullName>
    </submittedName>
</protein>
<keyword evidence="4" id="KW-1185">Reference proteome</keyword>
<proteinExistence type="predicted"/>
<dbReference type="RefSeq" id="WP_135783261.1">
    <property type="nucleotide sequence ID" value="NZ_MRXY01000006.1"/>
</dbReference>
<dbReference type="AlphaFoldDB" id="A0A4Z1DTL9"/>
<dbReference type="Proteomes" id="UP000297986">
    <property type="component" value="Unassembled WGS sequence"/>
</dbReference>
<dbReference type="InterPro" id="IPR004919">
    <property type="entry name" value="GmrSD_N"/>
</dbReference>
<gene>
    <name evidence="3" type="ORF">E5S68_09025</name>
</gene>
<dbReference type="Pfam" id="PF07510">
    <property type="entry name" value="GmrSD_C"/>
    <property type="match status" value="1"/>
</dbReference>
<dbReference type="Pfam" id="PF03235">
    <property type="entry name" value="GmrSD_N"/>
    <property type="match status" value="1"/>
</dbReference>
<feature type="domain" description="GmrSD restriction endonucleases N-terminal" evidence="1">
    <location>
        <begin position="15"/>
        <end position="199"/>
    </location>
</feature>
<dbReference type="OrthoDB" id="9798761at2"/>
<name>A0A4Z1DTL9_9STRE</name>
<sequence length="618" mass="73481">MVETHISLSVDCLLNEDSYAIPLYQRNFSWTYDEIEQLLNDVADAYQEKRDNYYIGTLVVNEENGLFKIIDGQQRTTALNLIALVLKNEFDCDRLEAVHLTFPARRRSNENIQKLFINEKISEDDENELTIGYRHAKDALKKVLGERQLEPQPFVDYLFNKVIIFRSILPKDLNLNLYFERFNSRGEQLEAHEILKAQMMSKFGADQEMAQKFARIWDACAEFDKPVLKAFQIRSRPNNTNEEGEKIFGEKFNTFKLESVFEKISVKKIEQRSLLDAITQTKYESSILVNYGADISNYTTVIDFPTFLLQVFFIMEGSNETTFDDKKLLKIFEIERRDREWVQQFGQLLLTMKHIFDTLIVKNVQLENETEWQIKRGQYETYQRNENGGWKYVRINFQKNTFDNLHKNIIHLQSMFAVTFTANRDSRWLYEILQFLYKHIEELNQAEFASLFKDFLEKMAVRYAEGRLFTEEDIIKKYGDIPVYAFNFIDYILWKNREELGRKYKGVKFDHFKFAYRRSIEHWFPQHPNSDEKIEKMDDQFLHSFGNLCIITDSQNSKFGNLVPSAKYKQWEGIFDRQSLKLQIMANITEKTKWESYQIKGLEKEILPMVKRFIESKS</sequence>
<organism evidence="3 4">
    <name type="scientific">Streptococcus rubneri</name>
    <dbReference type="NCBI Taxonomy" id="1234680"/>
    <lineage>
        <taxon>Bacteria</taxon>
        <taxon>Bacillati</taxon>
        <taxon>Bacillota</taxon>
        <taxon>Bacilli</taxon>
        <taxon>Lactobacillales</taxon>
        <taxon>Streptococcaceae</taxon>
        <taxon>Streptococcus</taxon>
    </lineage>
</organism>
<reference evidence="3 4" key="1">
    <citation type="submission" date="2019-04" db="EMBL/GenBank/DDBJ databases">
        <title>Genome sequencing of Streptococcus rubneri DSM 26920(T).</title>
        <authorList>
            <person name="Kook J.-K."/>
            <person name="Park S.-N."/>
            <person name="Lim Y.K."/>
        </authorList>
    </citation>
    <scope>NUCLEOTIDE SEQUENCE [LARGE SCALE GENOMIC DNA]</scope>
    <source>
        <strain evidence="3 4">DSM 26920</strain>
    </source>
</reference>
<evidence type="ECO:0000259" key="2">
    <source>
        <dbReference type="Pfam" id="PF07510"/>
    </source>
</evidence>